<dbReference type="HAMAP" id="MF_00197">
    <property type="entry name" value="DAP_epimerase"/>
    <property type="match status" value="1"/>
</dbReference>
<dbReference type="GO" id="GO:0005829">
    <property type="term" value="C:cytosol"/>
    <property type="evidence" value="ECO:0007669"/>
    <property type="project" value="TreeGrafter"/>
</dbReference>
<feature type="binding site" evidence="8">
    <location>
        <position position="63"/>
    </location>
    <ligand>
        <name>substrate</name>
    </ligand>
</feature>
<comment type="subcellular location">
    <subcellularLocation>
        <location evidence="8">Cytoplasm</location>
    </subcellularLocation>
</comment>
<name>A0A9D1Z2U8_9FIRM</name>
<evidence type="ECO:0000256" key="9">
    <source>
        <dbReference type="PROSITE-ProRule" id="PRU10125"/>
    </source>
</evidence>
<organism evidence="10 11">
    <name type="scientific">Candidatus Intestinimonas merdavium</name>
    <dbReference type="NCBI Taxonomy" id="2838622"/>
    <lineage>
        <taxon>Bacteria</taxon>
        <taxon>Bacillati</taxon>
        <taxon>Bacillota</taxon>
        <taxon>Clostridia</taxon>
        <taxon>Eubacteriales</taxon>
        <taxon>Intestinimonas</taxon>
    </lineage>
</organism>
<reference evidence="10" key="1">
    <citation type="journal article" date="2021" name="PeerJ">
        <title>Extensive microbial diversity within the chicken gut microbiome revealed by metagenomics and culture.</title>
        <authorList>
            <person name="Gilroy R."/>
            <person name="Ravi A."/>
            <person name="Getino M."/>
            <person name="Pursley I."/>
            <person name="Horton D.L."/>
            <person name="Alikhan N.F."/>
            <person name="Baker D."/>
            <person name="Gharbi K."/>
            <person name="Hall N."/>
            <person name="Watson M."/>
            <person name="Adriaenssens E.M."/>
            <person name="Foster-Nyarko E."/>
            <person name="Jarju S."/>
            <person name="Secka A."/>
            <person name="Antonio M."/>
            <person name="Oren A."/>
            <person name="Chaudhuri R.R."/>
            <person name="La Ragione R."/>
            <person name="Hildebrand F."/>
            <person name="Pallen M.J."/>
        </authorList>
    </citation>
    <scope>NUCLEOTIDE SEQUENCE</scope>
    <source>
        <strain evidence="10">CHK33-7979</strain>
    </source>
</reference>
<feature type="active site" description="Proton acceptor" evidence="8">
    <location>
        <position position="204"/>
    </location>
</feature>
<feature type="active site" evidence="9">
    <location>
        <position position="72"/>
    </location>
</feature>
<feature type="binding site" evidence="8">
    <location>
        <begin position="205"/>
        <end position="206"/>
    </location>
    <ligand>
        <name>substrate</name>
    </ligand>
</feature>
<feature type="binding site" evidence="8">
    <location>
        <position position="11"/>
    </location>
    <ligand>
        <name>substrate</name>
    </ligand>
</feature>
<evidence type="ECO:0000313" key="11">
    <source>
        <dbReference type="Proteomes" id="UP000886824"/>
    </source>
</evidence>
<feature type="site" description="Could be important to modulate the pK values of the two catalytic cysteine residues" evidence="8">
    <location>
        <position position="195"/>
    </location>
</feature>
<evidence type="ECO:0000256" key="5">
    <source>
        <dbReference type="ARBA" id="ARBA00023154"/>
    </source>
</evidence>
<evidence type="ECO:0000256" key="4">
    <source>
        <dbReference type="ARBA" id="ARBA00022605"/>
    </source>
</evidence>
<dbReference type="PANTHER" id="PTHR31689:SF0">
    <property type="entry name" value="DIAMINOPIMELATE EPIMERASE"/>
    <property type="match status" value="1"/>
</dbReference>
<dbReference type="AlphaFoldDB" id="A0A9D1Z2U8"/>
<dbReference type="EMBL" id="DXCX01000030">
    <property type="protein sequence ID" value="HIY72888.1"/>
    <property type="molecule type" value="Genomic_DNA"/>
</dbReference>
<keyword evidence="4 8" id="KW-0028">Amino-acid biosynthesis</keyword>
<feature type="binding site" evidence="8">
    <location>
        <position position="144"/>
    </location>
    <ligand>
        <name>substrate</name>
    </ligand>
</feature>
<evidence type="ECO:0000256" key="8">
    <source>
        <dbReference type="HAMAP-Rule" id="MF_00197"/>
    </source>
</evidence>
<comment type="catalytic activity">
    <reaction evidence="7 8">
        <text>(2S,6S)-2,6-diaminopimelate = meso-2,6-diaminopimelate</text>
        <dbReference type="Rhea" id="RHEA:15393"/>
        <dbReference type="ChEBI" id="CHEBI:57609"/>
        <dbReference type="ChEBI" id="CHEBI:57791"/>
        <dbReference type="EC" id="5.1.1.7"/>
    </reaction>
</comment>
<comment type="similarity">
    <text evidence="2 8">Belongs to the diaminopimelate epimerase family.</text>
</comment>
<dbReference type="GO" id="GO:0009089">
    <property type="term" value="P:lysine biosynthetic process via diaminopimelate"/>
    <property type="evidence" value="ECO:0007669"/>
    <property type="project" value="UniProtKB-UniRule"/>
</dbReference>
<comment type="caution">
    <text evidence="10">The sequence shown here is derived from an EMBL/GenBank/DDBJ whole genome shotgun (WGS) entry which is preliminary data.</text>
</comment>
<evidence type="ECO:0000256" key="6">
    <source>
        <dbReference type="ARBA" id="ARBA00023235"/>
    </source>
</evidence>
<feature type="binding site" evidence="8">
    <location>
        <begin position="73"/>
        <end position="74"/>
    </location>
    <ligand>
        <name>substrate</name>
    </ligand>
</feature>
<evidence type="ECO:0000256" key="7">
    <source>
        <dbReference type="ARBA" id="ARBA00051712"/>
    </source>
</evidence>
<comment type="function">
    <text evidence="8">Catalyzes the stereoinversion of LL-2,6-diaminopimelate (L,L-DAP) to meso-diaminopimelate (meso-DAP), a precursor of L-lysine and an essential component of the bacterial peptidoglycan.</text>
</comment>
<feature type="binding site" evidence="8">
    <location>
        <begin position="195"/>
        <end position="196"/>
    </location>
    <ligand>
        <name>substrate</name>
    </ligand>
</feature>
<sequence>MHFTKLQALGNDYVCLDLTQARPGKELSKLARTLTDRHFGVGGDGLLCVLPGEGERLRMLLYNADGSRGAMCGNGIRCLAAYAWAHGLAKVGHPLEVETDAGLRVITAVPGGIRAEMGCPVLEKSRRLAAAGQTWRVCPVSMGNPHAVLFVPHLDNISLERLGPELERHRAFPDRTNVEVVEVAAPDLLRMRVWERGCGETLACGTGACAAFAAAVSSNLAVRRGRVELPGGMLSLDWPAADGPIYLEGPAFTVFEGEWPGES</sequence>
<dbReference type="EC" id="5.1.1.7" evidence="3 8"/>
<comment type="caution">
    <text evidence="8">Lacks conserved residue(s) required for the propagation of feature annotation.</text>
</comment>
<keyword evidence="8" id="KW-0963">Cytoplasm</keyword>
<comment type="subunit">
    <text evidence="8">Homodimer.</text>
</comment>
<dbReference type="PANTHER" id="PTHR31689">
    <property type="entry name" value="DIAMINOPIMELATE EPIMERASE, CHLOROPLASTIC"/>
    <property type="match status" value="1"/>
</dbReference>
<protein>
    <recommendedName>
        <fullName evidence="3 8">Diaminopimelate epimerase</fullName>
        <shortName evidence="8">DAP epimerase</shortName>
        <ecNumber evidence="3 8">5.1.1.7</ecNumber>
    </recommendedName>
    <alternativeName>
        <fullName evidence="8">PLP-independent amino acid racemase</fullName>
    </alternativeName>
</protein>
<evidence type="ECO:0000256" key="2">
    <source>
        <dbReference type="ARBA" id="ARBA00010219"/>
    </source>
</evidence>
<feature type="active site" description="Proton donor" evidence="8">
    <location>
        <position position="72"/>
    </location>
</feature>
<comment type="pathway">
    <text evidence="1 8">Amino-acid biosynthesis; L-lysine biosynthesis via DAP pathway; DL-2,6-diaminopimelate from LL-2,6-diaminopimelate: step 1/1.</text>
</comment>
<gene>
    <name evidence="8 10" type="primary">dapF</name>
    <name evidence="10" type="ORF">H9826_02770</name>
</gene>
<dbReference type="Pfam" id="PF01678">
    <property type="entry name" value="DAP_epimerase"/>
    <property type="match status" value="2"/>
</dbReference>
<keyword evidence="6 8" id="KW-0413">Isomerase</keyword>
<dbReference type="NCBIfam" id="TIGR00652">
    <property type="entry name" value="DapF"/>
    <property type="match status" value="1"/>
</dbReference>
<dbReference type="Proteomes" id="UP000886824">
    <property type="component" value="Unassembled WGS sequence"/>
</dbReference>
<dbReference type="InterPro" id="IPR018510">
    <property type="entry name" value="DAP_epimerase_AS"/>
</dbReference>
<feature type="binding site" evidence="8">
    <location>
        <position position="177"/>
    </location>
    <ligand>
        <name>substrate</name>
    </ligand>
</feature>
<reference evidence="10" key="2">
    <citation type="submission" date="2021-04" db="EMBL/GenBank/DDBJ databases">
        <authorList>
            <person name="Gilroy R."/>
        </authorList>
    </citation>
    <scope>NUCLEOTIDE SEQUENCE</scope>
    <source>
        <strain evidence="10">CHK33-7979</strain>
    </source>
</reference>
<dbReference type="InterPro" id="IPR001653">
    <property type="entry name" value="DAP_epimerase_DapF"/>
</dbReference>
<feature type="site" description="Could be important to modulate the pK values of the two catalytic cysteine residues" evidence="8">
    <location>
        <position position="146"/>
    </location>
</feature>
<dbReference type="Gene3D" id="3.10.310.10">
    <property type="entry name" value="Diaminopimelate Epimerase, Chain A, domain 1"/>
    <property type="match status" value="2"/>
</dbReference>
<proteinExistence type="inferred from homology"/>
<dbReference type="SUPFAM" id="SSF54506">
    <property type="entry name" value="Diaminopimelate epimerase-like"/>
    <property type="match status" value="2"/>
</dbReference>
<dbReference type="GO" id="GO:0008837">
    <property type="term" value="F:diaminopimelate epimerase activity"/>
    <property type="evidence" value="ECO:0007669"/>
    <property type="project" value="UniProtKB-UniRule"/>
</dbReference>
<dbReference type="PROSITE" id="PS01326">
    <property type="entry name" value="DAP_EPIMERASE"/>
    <property type="match status" value="1"/>
</dbReference>
<accession>A0A9D1Z2U8</accession>
<evidence type="ECO:0000256" key="1">
    <source>
        <dbReference type="ARBA" id="ARBA00005196"/>
    </source>
</evidence>
<evidence type="ECO:0000256" key="3">
    <source>
        <dbReference type="ARBA" id="ARBA00013080"/>
    </source>
</evidence>
<keyword evidence="5 8" id="KW-0457">Lysine biosynthesis</keyword>
<evidence type="ECO:0000313" key="10">
    <source>
        <dbReference type="EMBL" id="HIY72888.1"/>
    </source>
</evidence>